<name>R0KYX8_ANAPL</name>
<gene>
    <name evidence="1" type="ORF">Anapl_17739</name>
</gene>
<sequence>MASASCQESPAFQLHNQYYHCVLFLAAEYISSHVILPKPTLMSKATAIAPDKLLAWDPEVAAGAFGSVALCSNHLCILAHRQESADRSSVALTMCSTFLQQEWRAAANTLFRQLHPISST</sequence>
<accession>R0KYX8</accession>
<proteinExistence type="predicted"/>
<evidence type="ECO:0000313" key="2">
    <source>
        <dbReference type="Proteomes" id="UP000296049"/>
    </source>
</evidence>
<keyword evidence="2" id="KW-1185">Reference proteome</keyword>
<dbReference type="AlphaFoldDB" id="R0KYX8"/>
<protein>
    <submittedName>
        <fullName evidence="1">Uncharacterized protein</fullName>
    </submittedName>
</protein>
<dbReference type="Proteomes" id="UP000296049">
    <property type="component" value="Unassembled WGS sequence"/>
</dbReference>
<reference evidence="2" key="1">
    <citation type="journal article" date="2013" name="Nat. Genet.">
        <title>The duck genome and transcriptome provide insight into an avian influenza virus reservoir species.</title>
        <authorList>
            <person name="Huang Y."/>
            <person name="Li Y."/>
            <person name="Burt D.W."/>
            <person name="Chen H."/>
            <person name="Zhang Y."/>
            <person name="Qian W."/>
            <person name="Kim H."/>
            <person name="Gan S."/>
            <person name="Zhao Y."/>
            <person name="Li J."/>
            <person name="Yi K."/>
            <person name="Feng H."/>
            <person name="Zhu P."/>
            <person name="Li B."/>
            <person name="Liu Q."/>
            <person name="Fairley S."/>
            <person name="Magor K.E."/>
            <person name="Du Z."/>
            <person name="Hu X."/>
            <person name="Goodman L."/>
            <person name="Tafer H."/>
            <person name="Vignal A."/>
            <person name="Lee T."/>
            <person name="Kim K.W."/>
            <person name="Sheng Z."/>
            <person name="An Y."/>
            <person name="Searle S."/>
            <person name="Herrero J."/>
            <person name="Groenen M.A."/>
            <person name="Crooijmans R.P."/>
            <person name="Faraut T."/>
            <person name="Cai Q."/>
            <person name="Webster R.G."/>
            <person name="Aldridge J.R."/>
            <person name="Warren W.C."/>
            <person name="Bartschat S."/>
            <person name="Kehr S."/>
            <person name="Marz M."/>
            <person name="Stadler P.F."/>
            <person name="Smith J."/>
            <person name="Kraus R.H."/>
            <person name="Zhao Y."/>
            <person name="Ren L."/>
            <person name="Fei J."/>
            <person name="Morisson M."/>
            <person name="Kaiser P."/>
            <person name="Griffin D.K."/>
            <person name="Rao M."/>
            <person name="Pitel F."/>
            <person name="Wang J."/>
            <person name="Li N."/>
        </authorList>
    </citation>
    <scope>NUCLEOTIDE SEQUENCE [LARGE SCALE GENOMIC DNA]</scope>
</reference>
<dbReference type="EMBL" id="KB747636">
    <property type="protein sequence ID" value="EOA93212.1"/>
    <property type="molecule type" value="Genomic_DNA"/>
</dbReference>
<evidence type="ECO:0000313" key="1">
    <source>
        <dbReference type="EMBL" id="EOA93212.1"/>
    </source>
</evidence>
<organism evidence="1 2">
    <name type="scientific">Anas platyrhynchos</name>
    <name type="common">Mallard</name>
    <name type="synonym">Anas boschas</name>
    <dbReference type="NCBI Taxonomy" id="8839"/>
    <lineage>
        <taxon>Eukaryota</taxon>
        <taxon>Metazoa</taxon>
        <taxon>Chordata</taxon>
        <taxon>Craniata</taxon>
        <taxon>Vertebrata</taxon>
        <taxon>Euteleostomi</taxon>
        <taxon>Archelosauria</taxon>
        <taxon>Archosauria</taxon>
        <taxon>Dinosauria</taxon>
        <taxon>Saurischia</taxon>
        <taxon>Theropoda</taxon>
        <taxon>Coelurosauria</taxon>
        <taxon>Aves</taxon>
        <taxon>Neognathae</taxon>
        <taxon>Galloanserae</taxon>
        <taxon>Anseriformes</taxon>
        <taxon>Anatidae</taxon>
        <taxon>Anatinae</taxon>
        <taxon>Anas</taxon>
    </lineage>
</organism>